<keyword evidence="2" id="KW-1185">Reference proteome</keyword>
<name>A0A4U0GTZ5_9SPHI</name>
<protein>
    <submittedName>
        <fullName evidence="1">ABC transporter substrate-binding protein</fullName>
    </submittedName>
</protein>
<dbReference type="AlphaFoldDB" id="A0A4U0GTZ5"/>
<comment type="caution">
    <text evidence="1">The sequence shown here is derived from an EMBL/GenBank/DDBJ whole genome shotgun (WGS) entry which is preliminary data.</text>
</comment>
<evidence type="ECO:0000313" key="1">
    <source>
        <dbReference type="EMBL" id="TJY62453.1"/>
    </source>
</evidence>
<evidence type="ECO:0000313" key="2">
    <source>
        <dbReference type="Proteomes" id="UP000309872"/>
    </source>
</evidence>
<dbReference type="EMBL" id="SUKA01000008">
    <property type="protein sequence ID" value="TJY62453.1"/>
    <property type="molecule type" value="Genomic_DNA"/>
</dbReference>
<reference evidence="1 2" key="1">
    <citation type="submission" date="2019-04" db="EMBL/GenBank/DDBJ databases">
        <title>Sphingobacterium olei sp. nov., isolated from oil-contaminated soil.</title>
        <authorList>
            <person name="Liu B."/>
        </authorList>
    </citation>
    <scope>NUCLEOTIDE SEQUENCE [LARGE SCALE GENOMIC DNA]</scope>
    <source>
        <strain evidence="1 2">Y3L14</strain>
    </source>
</reference>
<organism evidence="1 2">
    <name type="scientific">Sphingobacterium alkalisoli</name>
    <dbReference type="NCBI Taxonomy" id="1874115"/>
    <lineage>
        <taxon>Bacteria</taxon>
        <taxon>Pseudomonadati</taxon>
        <taxon>Bacteroidota</taxon>
        <taxon>Sphingobacteriia</taxon>
        <taxon>Sphingobacteriales</taxon>
        <taxon>Sphingobacteriaceae</taxon>
        <taxon>Sphingobacterium</taxon>
    </lineage>
</organism>
<dbReference type="OrthoDB" id="9787772at2"/>
<proteinExistence type="predicted"/>
<sequence length="162" mass="18760">MTKYEKLIEELKSVNPEEAASLEEEIDIIVHKLKFLPIESFSNVVLLDQQKNFEPYTSSTIAEKVKIAGGNLISNLDSNADKIIIIQQDDSLYNILPSLLRKPEIRDSKAFTDNTIYIIYRSNFDKDDINYLSDTEILAEILQPKYFFYGRDGIDWVKFEIN</sequence>
<dbReference type="RefSeq" id="WP_136822651.1">
    <property type="nucleotide sequence ID" value="NZ_BMJX01000008.1"/>
</dbReference>
<dbReference type="Proteomes" id="UP000309872">
    <property type="component" value="Unassembled WGS sequence"/>
</dbReference>
<accession>A0A4U0GTZ5</accession>
<gene>
    <name evidence="1" type="ORF">FAZ19_20550</name>
</gene>